<dbReference type="Proteomes" id="UP000887540">
    <property type="component" value="Unplaced"/>
</dbReference>
<dbReference type="AlphaFoldDB" id="A0A914CPM2"/>
<keyword evidence="7" id="KW-0807">Transducer</keyword>
<keyword evidence="4" id="KW-0297">G-protein coupled receptor</keyword>
<dbReference type="Gene3D" id="1.20.1070.10">
    <property type="entry name" value="Rhodopsin 7-helix transmembrane proteins"/>
    <property type="match status" value="1"/>
</dbReference>
<evidence type="ECO:0000313" key="10">
    <source>
        <dbReference type="Proteomes" id="UP000887540"/>
    </source>
</evidence>
<evidence type="ECO:0000256" key="1">
    <source>
        <dbReference type="ARBA" id="ARBA00004141"/>
    </source>
</evidence>
<dbReference type="GO" id="GO:0042923">
    <property type="term" value="F:neuropeptide binding"/>
    <property type="evidence" value="ECO:0007669"/>
    <property type="project" value="TreeGrafter"/>
</dbReference>
<keyword evidence="10" id="KW-1185">Reference proteome</keyword>
<dbReference type="Pfam" id="PF00001">
    <property type="entry name" value="7tm_1"/>
    <property type="match status" value="1"/>
</dbReference>
<reference evidence="11" key="1">
    <citation type="submission" date="2022-11" db="UniProtKB">
        <authorList>
            <consortium name="WormBaseParasite"/>
        </authorList>
    </citation>
    <scope>IDENTIFICATION</scope>
</reference>
<dbReference type="CDD" id="cd15203">
    <property type="entry name" value="7tmA_NPYR-like"/>
    <property type="match status" value="1"/>
</dbReference>
<organism evidence="10 11">
    <name type="scientific">Acrobeloides nanus</name>
    <dbReference type="NCBI Taxonomy" id="290746"/>
    <lineage>
        <taxon>Eukaryota</taxon>
        <taxon>Metazoa</taxon>
        <taxon>Ecdysozoa</taxon>
        <taxon>Nematoda</taxon>
        <taxon>Chromadorea</taxon>
        <taxon>Rhabditida</taxon>
        <taxon>Tylenchina</taxon>
        <taxon>Cephalobomorpha</taxon>
        <taxon>Cephaloboidea</taxon>
        <taxon>Cephalobidae</taxon>
        <taxon>Acrobeloides</taxon>
    </lineage>
</organism>
<evidence type="ECO:0000256" key="8">
    <source>
        <dbReference type="SAM" id="Phobius"/>
    </source>
</evidence>
<keyword evidence="2 8" id="KW-0812">Transmembrane</keyword>
<feature type="transmembrane region" description="Helical" evidence="8">
    <location>
        <begin position="102"/>
        <end position="130"/>
    </location>
</feature>
<dbReference type="PANTHER" id="PTHR24235">
    <property type="entry name" value="NEUROPEPTIDE Y RECEPTOR"/>
    <property type="match status" value="1"/>
</dbReference>
<protein>
    <submittedName>
        <fullName evidence="11">G-protein coupled receptors family 1 profile domain-containing protein</fullName>
    </submittedName>
</protein>
<sequence length="408" mass="46465">MNYNIGNETKESECLDVSTLIRAQGIDDLTSWLGVQLFFALVYSILFVLGIFGNGSVVIAVAQNKRLRSARNIFLLNLILTDLLLCLTGIPVTSWYTLEKNWIFGTLMCRLMPLSNSCAVFVTSWSLAAIALDKFIHIIDPTKEPFSLRQAGIVTLLIWLICSLINIPYLLSYELVDGSYYMPKNATPFCGKFCDEINWNGETPRRLYGSSVMLLQFVIPMSIITYCYWRILAKVQKDMIIQNVQFCQSLTSSQRIGAINRKRRVNYILIAMVLAFICCWLPLTAVNISKDFKQEPDFIKTQPYFWPLTAHAIAMSTVIWNPLLFFWLTRKQNKTGRSFGGILHTSEIITSLASRVHSLKYFSNSTSDNRNKKINQNNEAYINSISTDEKVTSFMSRPLVKVLTVRLA</sequence>
<dbReference type="InterPro" id="IPR017452">
    <property type="entry name" value="GPCR_Rhodpsn_7TM"/>
</dbReference>
<dbReference type="GO" id="GO:0005886">
    <property type="term" value="C:plasma membrane"/>
    <property type="evidence" value="ECO:0007669"/>
    <property type="project" value="TreeGrafter"/>
</dbReference>
<evidence type="ECO:0000256" key="2">
    <source>
        <dbReference type="ARBA" id="ARBA00022692"/>
    </source>
</evidence>
<feature type="transmembrane region" description="Helical" evidence="8">
    <location>
        <begin position="151"/>
        <end position="171"/>
    </location>
</feature>
<feature type="transmembrane region" description="Helical" evidence="8">
    <location>
        <begin position="74"/>
        <end position="96"/>
    </location>
</feature>
<evidence type="ECO:0000256" key="5">
    <source>
        <dbReference type="ARBA" id="ARBA00023136"/>
    </source>
</evidence>
<name>A0A914CPM2_9BILA</name>
<dbReference type="InterPro" id="IPR000276">
    <property type="entry name" value="GPCR_Rhodpsn"/>
</dbReference>
<dbReference type="GO" id="GO:0043005">
    <property type="term" value="C:neuron projection"/>
    <property type="evidence" value="ECO:0007669"/>
    <property type="project" value="TreeGrafter"/>
</dbReference>
<keyword evidence="3 8" id="KW-1133">Transmembrane helix</keyword>
<feature type="transmembrane region" description="Helical" evidence="8">
    <location>
        <begin position="37"/>
        <end position="62"/>
    </location>
</feature>
<proteinExistence type="predicted"/>
<keyword evidence="6" id="KW-0675">Receptor</keyword>
<feature type="transmembrane region" description="Helical" evidence="8">
    <location>
        <begin position="207"/>
        <end position="229"/>
    </location>
</feature>
<comment type="subcellular location">
    <subcellularLocation>
        <location evidence="1">Membrane</location>
        <topology evidence="1">Multi-pass membrane protein</topology>
    </subcellularLocation>
</comment>
<dbReference type="SUPFAM" id="SSF81321">
    <property type="entry name" value="Family A G protein-coupled receptor-like"/>
    <property type="match status" value="1"/>
</dbReference>
<dbReference type="PROSITE" id="PS50262">
    <property type="entry name" value="G_PROTEIN_RECEP_F1_2"/>
    <property type="match status" value="1"/>
</dbReference>
<feature type="transmembrane region" description="Helical" evidence="8">
    <location>
        <begin position="304"/>
        <end position="328"/>
    </location>
</feature>
<feature type="domain" description="G-protein coupled receptors family 1 profile" evidence="9">
    <location>
        <begin position="53"/>
        <end position="325"/>
    </location>
</feature>
<dbReference type="GO" id="GO:0008188">
    <property type="term" value="F:neuropeptide receptor activity"/>
    <property type="evidence" value="ECO:0007669"/>
    <property type="project" value="TreeGrafter"/>
</dbReference>
<dbReference type="PRINTS" id="PR00237">
    <property type="entry name" value="GPCRRHODOPSN"/>
</dbReference>
<keyword evidence="5 8" id="KW-0472">Membrane</keyword>
<evidence type="ECO:0000256" key="6">
    <source>
        <dbReference type="ARBA" id="ARBA00023170"/>
    </source>
</evidence>
<accession>A0A914CPM2</accession>
<dbReference type="PANTHER" id="PTHR24235:SF2">
    <property type="entry name" value="G-PROTEIN COUPLED RECEPTORS FAMILY 1 PROFILE DOMAIN-CONTAINING PROTEIN"/>
    <property type="match status" value="1"/>
</dbReference>
<evidence type="ECO:0000256" key="7">
    <source>
        <dbReference type="ARBA" id="ARBA00023224"/>
    </source>
</evidence>
<evidence type="ECO:0000256" key="3">
    <source>
        <dbReference type="ARBA" id="ARBA00022989"/>
    </source>
</evidence>
<feature type="transmembrane region" description="Helical" evidence="8">
    <location>
        <begin position="265"/>
        <end position="284"/>
    </location>
</feature>
<evidence type="ECO:0000256" key="4">
    <source>
        <dbReference type="ARBA" id="ARBA00023040"/>
    </source>
</evidence>
<dbReference type="WBParaSite" id="ACRNAN_scaffold126.g16335.t1">
    <property type="protein sequence ID" value="ACRNAN_scaffold126.g16335.t1"/>
    <property type="gene ID" value="ACRNAN_scaffold126.g16335"/>
</dbReference>
<evidence type="ECO:0000259" key="9">
    <source>
        <dbReference type="PROSITE" id="PS50262"/>
    </source>
</evidence>
<evidence type="ECO:0000313" key="11">
    <source>
        <dbReference type="WBParaSite" id="ACRNAN_scaffold126.g16335.t1"/>
    </source>
</evidence>